<accession>A0A5J9UXS1</accession>
<keyword evidence="2" id="KW-0732">Signal</keyword>
<dbReference type="EMBL" id="RWGY01000011">
    <property type="protein sequence ID" value="TVU28436.1"/>
    <property type="molecule type" value="Genomic_DNA"/>
</dbReference>
<feature type="non-terminal residue" evidence="3">
    <location>
        <position position="1"/>
    </location>
</feature>
<feature type="transmembrane region" description="Helical" evidence="1">
    <location>
        <begin position="88"/>
        <end position="109"/>
    </location>
</feature>
<sequence length="138" mass="15346">MVTTSKFVWPLLMAVLMLLVVTGSARRLEGDKPPVGLATSSGDHPIIQFLKHLYLQQLSGPDHSCKTWDPNNPACPPRSISSYSVCSYFFGISYSDSAAAIVLALNPYLRLRHFWKREEITKEKGGKGQNCDRIAATY</sequence>
<evidence type="ECO:0000256" key="2">
    <source>
        <dbReference type="SAM" id="SignalP"/>
    </source>
</evidence>
<feature type="signal peptide" evidence="2">
    <location>
        <begin position="1"/>
        <end position="25"/>
    </location>
</feature>
<dbReference type="Gramene" id="TVU28436">
    <property type="protein sequence ID" value="TVU28436"/>
    <property type="gene ID" value="EJB05_19953"/>
</dbReference>
<dbReference type="PANTHER" id="PTHR35547">
    <property type="entry name" value="OS06G0249350 PROTEIN-RELATED"/>
    <property type="match status" value="1"/>
</dbReference>
<dbReference type="Proteomes" id="UP000324897">
    <property type="component" value="Chromosome 1"/>
</dbReference>
<keyword evidence="1" id="KW-1133">Transmembrane helix</keyword>
<evidence type="ECO:0000256" key="1">
    <source>
        <dbReference type="SAM" id="Phobius"/>
    </source>
</evidence>
<evidence type="ECO:0000313" key="4">
    <source>
        <dbReference type="Proteomes" id="UP000324897"/>
    </source>
</evidence>
<keyword evidence="4" id="KW-1185">Reference proteome</keyword>
<organism evidence="3 4">
    <name type="scientific">Eragrostis curvula</name>
    <name type="common">weeping love grass</name>
    <dbReference type="NCBI Taxonomy" id="38414"/>
    <lineage>
        <taxon>Eukaryota</taxon>
        <taxon>Viridiplantae</taxon>
        <taxon>Streptophyta</taxon>
        <taxon>Embryophyta</taxon>
        <taxon>Tracheophyta</taxon>
        <taxon>Spermatophyta</taxon>
        <taxon>Magnoliopsida</taxon>
        <taxon>Liliopsida</taxon>
        <taxon>Poales</taxon>
        <taxon>Poaceae</taxon>
        <taxon>PACMAD clade</taxon>
        <taxon>Chloridoideae</taxon>
        <taxon>Eragrostideae</taxon>
        <taxon>Eragrostidinae</taxon>
        <taxon>Eragrostis</taxon>
    </lineage>
</organism>
<dbReference type="OrthoDB" id="684303at2759"/>
<feature type="chain" id="PRO_5023867981" evidence="2">
    <location>
        <begin position="26"/>
        <end position="138"/>
    </location>
</feature>
<name>A0A5J9UXS1_9POAL</name>
<gene>
    <name evidence="3" type="ORF">EJB05_19953</name>
</gene>
<dbReference type="AlphaFoldDB" id="A0A5J9UXS1"/>
<proteinExistence type="predicted"/>
<keyword evidence="1" id="KW-0472">Membrane</keyword>
<comment type="caution">
    <text evidence="3">The sequence shown here is derived from an EMBL/GenBank/DDBJ whole genome shotgun (WGS) entry which is preliminary data.</text>
</comment>
<evidence type="ECO:0000313" key="3">
    <source>
        <dbReference type="EMBL" id="TVU28436.1"/>
    </source>
</evidence>
<dbReference type="PANTHER" id="PTHR35547:SF8">
    <property type="match status" value="1"/>
</dbReference>
<protein>
    <submittedName>
        <fullName evidence="3">Uncharacterized protein</fullName>
    </submittedName>
</protein>
<reference evidence="3 4" key="1">
    <citation type="journal article" date="2019" name="Sci. Rep.">
        <title>A high-quality genome of Eragrostis curvula grass provides insights into Poaceae evolution and supports new strategies to enhance forage quality.</title>
        <authorList>
            <person name="Carballo J."/>
            <person name="Santos B.A.C.M."/>
            <person name="Zappacosta D."/>
            <person name="Garbus I."/>
            <person name="Selva J.P."/>
            <person name="Gallo C.A."/>
            <person name="Diaz A."/>
            <person name="Albertini E."/>
            <person name="Caccamo M."/>
            <person name="Echenique V."/>
        </authorList>
    </citation>
    <scope>NUCLEOTIDE SEQUENCE [LARGE SCALE GENOMIC DNA]</scope>
    <source>
        <strain evidence="4">cv. Victoria</strain>
        <tissue evidence="3">Leaf</tissue>
    </source>
</reference>
<keyword evidence="1" id="KW-0812">Transmembrane</keyword>